<dbReference type="EMBL" id="JARTOI010000001">
    <property type="protein sequence ID" value="MDK5168994.1"/>
    <property type="molecule type" value="Genomic_DNA"/>
</dbReference>
<protein>
    <submittedName>
        <fullName evidence="1">Uncharacterized protein</fullName>
    </submittedName>
</protein>
<accession>A0ABT7G5G8</accession>
<sequence>MTPSELEYKLKNLPPNTPITAEHIIAILGALQAPQIISNQEGAYSSWDNDKLIDTDTLAEWIGEIPSRLKKWRVDGLGPKFISKAKHVAYRVGDVREWLKSRTVQSTTQADRLSFVSAFDNCLVAPTIYHDEQPYTLFESIELFGSNGEINITGFEVLITADPLAMSYLNGNLDDLLKTDDLNKPLSYFINGQAQGGTLAHLMAKTPAAGLNDYLPELLDSGLDFSRKDNEDKTALEYGNDHMNNYLEKRAMMLRFQSKFPKKNG</sequence>
<evidence type="ECO:0000313" key="1">
    <source>
        <dbReference type="EMBL" id="MDK5168994.1"/>
    </source>
</evidence>
<keyword evidence="2" id="KW-1185">Reference proteome</keyword>
<dbReference type="RefSeq" id="WP_285097865.1">
    <property type="nucleotide sequence ID" value="NZ_JARTOI010000001.1"/>
</dbReference>
<name>A0ABT7G5G8_9GAMM</name>
<proteinExistence type="predicted"/>
<dbReference type="Proteomes" id="UP001174748">
    <property type="component" value="Unassembled WGS sequence"/>
</dbReference>
<gene>
    <name evidence="1" type="ORF">P9921_00625</name>
</gene>
<comment type="caution">
    <text evidence="1">The sequence shown here is derived from an EMBL/GenBank/DDBJ whole genome shotgun (WGS) entry which is preliminary data.</text>
</comment>
<reference evidence="1" key="1">
    <citation type="submission" date="2023-01" db="EMBL/GenBank/DDBJ databases">
        <title>Genomic dissection of endemic carbapenem resistance: metallo-beta-lactamase gene dissemination through clonal, plasmid and integron transfer pathways.</title>
        <authorList>
            <person name="Macesic N."/>
        </authorList>
    </citation>
    <scope>NUCLEOTIDE SEQUENCE</scope>
    <source>
        <strain evidence="1">CPO382</strain>
    </source>
</reference>
<evidence type="ECO:0000313" key="2">
    <source>
        <dbReference type="Proteomes" id="UP001174748"/>
    </source>
</evidence>
<organism evidence="1 2">
    <name type="scientific">Serratia nevei</name>
    <dbReference type="NCBI Taxonomy" id="2703794"/>
    <lineage>
        <taxon>Bacteria</taxon>
        <taxon>Pseudomonadati</taxon>
        <taxon>Pseudomonadota</taxon>
        <taxon>Gammaproteobacteria</taxon>
        <taxon>Enterobacterales</taxon>
        <taxon>Yersiniaceae</taxon>
        <taxon>Serratia</taxon>
    </lineage>
</organism>